<dbReference type="Proteomes" id="UP000297739">
    <property type="component" value="Unassembled WGS sequence"/>
</dbReference>
<sequence>MADIFNTQRFNFDAYGPGLDAVSRNKRESRIACLGFSYRFGNTKPAPQRRRPESNPEGNGNGFE</sequence>
<evidence type="ECO:0000313" key="3">
    <source>
        <dbReference type="Proteomes" id="UP000297739"/>
    </source>
</evidence>
<dbReference type="AlphaFoldDB" id="A0A4Z0PHD5"/>
<reference evidence="2 3" key="1">
    <citation type="submission" date="2019-04" db="EMBL/GenBank/DDBJ databases">
        <authorList>
            <person name="Feng G."/>
            <person name="Zhang J."/>
            <person name="Zhu H."/>
        </authorList>
    </citation>
    <scope>NUCLEOTIDE SEQUENCE [LARGE SCALE GENOMIC DNA]</scope>
    <source>
        <strain evidence="2 3">JCM 17223</strain>
    </source>
</reference>
<protein>
    <recommendedName>
        <fullName evidence="4">Outer membrane protein beta-barrel domain-containing protein</fullName>
    </recommendedName>
</protein>
<proteinExistence type="predicted"/>
<gene>
    <name evidence="2" type="ORF">E5J99_17045</name>
</gene>
<evidence type="ECO:0000256" key="1">
    <source>
        <dbReference type="SAM" id="MobiDB-lite"/>
    </source>
</evidence>
<accession>A0A4Z0PHD5</accession>
<dbReference type="EMBL" id="SRLD01000039">
    <property type="protein sequence ID" value="TGE14223.1"/>
    <property type="molecule type" value="Genomic_DNA"/>
</dbReference>
<feature type="region of interest" description="Disordered" evidence="1">
    <location>
        <begin position="40"/>
        <end position="64"/>
    </location>
</feature>
<evidence type="ECO:0008006" key="4">
    <source>
        <dbReference type="Google" id="ProtNLM"/>
    </source>
</evidence>
<name>A0A4Z0PHD5_9BACT</name>
<keyword evidence="3" id="KW-1185">Reference proteome</keyword>
<evidence type="ECO:0000313" key="2">
    <source>
        <dbReference type="EMBL" id="TGE14223.1"/>
    </source>
</evidence>
<organism evidence="2 3">
    <name type="scientific">Hymenobacter elongatus</name>
    <dbReference type="NCBI Taxonomy" id="877208"/>
    <lineage>
        <taxon>Bacteria</taxon>
        <taxon>Pseudomonadati</taxon>
        <taxon>Bacteroidota</taxon>
        <taxon>Cytophagia</taxon>
        <taxon>Cytophagales</taxon>
        <taxon>Hymenobacteraceae</taxon>
        <taxon>Hymenobacter</taxon>
    </lineage>
</organism>
<comment type="caution">
    <text evidence="2">The sequence shown here is derived from an EMBL/GenBank/DDBJ whole genome shotgun (WGS) entry which is preliminary data.</text>
</comment>